<evidence type="ECO:0000256" key="4">
    <source>
        <dbReference type="ARBA" id="ARBA00023125"/>
    </source>
</evidence>
<dbReference type="GO" id="GO:0032993">
    <property type="term" value="C:protein-DNA complex"/>
    <property type="evidence" value="ECO:0007669"/>
    <property type="project" value="TreeGrafter"/>
</dbReference>
<dbReference type="InterPro" id="IPR011006">
    <property type="entry name" value="CheY-like_superfamily"/>
</dbReference>
<gene>
    <name evidence="8" type="ORF">UFOPK3662_02623</name>
</gene>
<dbReference type="Gene3D" id="6.10.250.690">
    <property type="match status" value="1"/>
</dbReference>
<dbReference type="GO" id="GO:0006355">
    <property type="term" value="P:regulation of DNA-templated transcription"/>
    <property type="evidence" value="ECO:0007669"/>
    <property type="project" value="InterPro"/>
</dbReference>
<dbReference type="PANTHER" id="PTHR48111:SF1">
    <property type="entry name" value="TWO-COMPONENT RESPONSE REGULATOR ORR33"/>
    <property type="match status" value="1"/>
</dbReference>
<dbReference type="PROSITE" id="PS51755">
    <property type="entry name" value="OMPR_PHOB"/>
    <property type="match status" value="1"/>
</dbReference>
<dbReference type="EMBL" id="CAFBMW010000023">
    <property type="protein sequence ID" value="CAB4952092.1"/>
    <property type="molecule type" value="Genomic_DNA"/>
</dbReference>
<feature type="domain" description="OmpR/PhoB-type" evidence="7">
    <location>
        <begin position="145"/>
        <end position="248"/>
    </location>
</feature>
<dbReference type="Pfam" id="PF00072">
    <property type="entry name" value="Response_reg"/>
    <property type="match status" value="1"/>
</dbReference>
<dbReference type="FunFam" id="1.10.10.10:FF:000018">
    <property type="entry name" value="DNA-binding response regulator ResD"/>
    <property type="match status" value="1"/>
</dbReference>
<dbReference type="InterPro" id="IPR001789">
    <property type="entry name" value="Sig_transdc_resp-reg_receiver"/>
</dbReference>
<keyword evidence="4" id="KW-0238">DNA-binding</keyword>
<dbReference type="CDD" id="cd00383">
    <property type="entry name" value="trans_reg_C"/>
    <property type="match status" value="1"/>
</dbReference>
<evidence type="ECO:0000256" key="2">
    <source>
        <dbReference type="ARBA" id="ARBA00023012"/>
    </source>
</evidence>
<accession>A0A6J7KCZ7</accession>
<proteinExistence type="predicted"/>
<dbReference type="InterPro" id="IPR016032">
    <property type="entry name" value="Sig_transdc_resp-reg_C-effctor"/>
</dbReference>
<dbReference type="SMART" id="SM00862">
    <property type="entry name" value="Trans_reg_C"/>
    <property type="match status" value="1"/>
</dbReference>
<keyword evidence="3" id="KW-0805">Transcription regulation</keyword>
<dbReference type="Pfam" id="PF00486">
    <property type="entry name" value="Trans_reg_C"/>
    <property type="match status" value="1"/>
</dbReference>
<name>A0A6J7KCZ7_9ZZZZ</name>
<dbReference type="GO" id="GO:0000156">
    <property type="term" value="F:phosphorelay response regulator activity"/>
    <property type="evidence" value="ECO:0007669"/>
    <property type="project" value="TreeGrafter"/>
</dbReference>
<dbReference type="Gene3D" id="1.10.10.10">
    <property type="entry name" value="Winged helix-like DNA-binding domain superfamily/Winged helix DNA-binding domain"/>
    <property type="match status" value="1"/>
</dbReference>
<evidence type="ECO:0000256" key="3">
    <source>
        <dbReference type="ARBA" id="ARBA00023015"/>
    </source>
</evidence>
<organism evidence="8">
    <name type="scientific">freshwater metagenome</name>
    <dbReference type="NCBI Taxonomy" id="449393"/>
    <lineage>
        <taxon>unclassified sequences</taxon>
        <taxon>metagenomes</taxon>
        <taxon>ecological metagenomes</taxon>
    </lineage>
</organism>
<evidence type="ECO:0000256" key="5">
    <source>
        <dbReference type="ARBA" id="ARBA00023163"/>
    </source>
</evidence>
<dbReference type="GO" id="GO:0005829">
    <property type="term" value="C:cytosol"/>
    <property type="evidence" value="ECO:0007669"/>
    <property type="project" value="TreeGrafter"/>
</dbReference>
<dbReference type="Gene3D" id="3.40.50.2300">
    <property type="match status" value="1"/>
</dbReference>
<protein>
    <submittedName>
        <fullName evidence="8">Unannotated protein</fullName>
    </submittedName>
</protein>
<feature type="domain" description="Response regulatory" evidence="6">
    <location>
        <begin position="7"/>
        <end position="119"/>
    </location>
</feature>
<keyword evidence="2" id="KW-0902">Two-component regulatory system</keyword>
<evidence type="ECO:0000256" key="1">
    <source>
        <dbReference type="ARBA" id="ARBA00022553"/>
    </source>
</evidence>
<dbReference type="PANTHER" id="PTHR48111">
    <property type="entry name" value="REGULATOR OF RPOS"/>
    <property type="match status" value="1"/>
</dbReference>
<dbReference type="AlphaFoldDB" id="A0A6J7KCZ7"/>
<reference evidence="8" key="1">
    <citation type="submission" date="2020-05" db="EMBL/GenBank/DDBJ databases">
        <authorList>
            <person name="Chiriac C."/>
            <person name="Salcher M."/>
            <person name="Ghai R."/>
            <person name="Kavagutti S V."/>
        </authorList>
    </citation>
    <scope>NUCLEOTIDE SEQUENCE</scope>
</reference>
<dbReference type="InterPro" id="IPR001867">
    <property type="entry name" value="OmpR/PhoB-type_DNA-bd"/>
</dbReference>
<evidence type="ECO:0000259" key="6">
    <source>
        <dbReference type="PROSITE" id="PS50110"/>
    </source>
</evidence>
<evidence type="ECO:0000259" key="7">
    <source>
        <dbReference type="PROSITE" id="PS51755"/>
    </source>
</evidence>
<evidence type="ECO:0000313" key="8">
    <source>
        <dbReference type="EMBL" id="CAB4952092.1"/>
    </source>
</evidence>
<dbReference type="PROSITE" id="PS50110">
    <property type="entry name" value="RESPONSE_REGULATORY"/>
    <property type="match status" value="1"/>
</dbReference>
<keyword evidence="1" id="KW-0597">Phosphoprotein</keyword>
<dbReference type="SUPFAM" id="SSF46894">
    <property type="entry name" value="C-terminal effector domain of the bipartite response regulators"/>
    <property type="match status" value="1"/>
</dbReference>
<dbReference type="GO" id="GO:0000976">
    <property type="term" value="F:transcription cis-regulatory region binding"/>
    <property type="evidence" value="ECO:0007669"/>
    <property type="project" value="TreeGrafter"/>
</dbReference>
<dbReference type="SMART" id="SM00448">
    <property type="entry name" value="REC"/>
    <property type="match status" value="1"/>
</dbReference>
<dbReference type="InterPro" id="IPR039420">
    <property type="entry name" value="WalR-like"/>
</dbReference>
<keyword evidence="5" id="KW-0804">Transcription</keyword>
<dbReference type="SUPFAM" id="SSF52172">
    <property type="entry name" value="CheY-like"/>
    <property type="match status" value="1"/>
</dbReference>
<dbReference type="InterPro" id="IPR036388">
    <property type="entry name" value="WH-like_DNA-bd_sf"/>
</dbReference>
<sequence>MDDMPTRVLVLEDDAGLRTSLRMVLEDDGYEVVEASAADRALALVEGGVDLMLVDLMLGGVDGFTFIRRARPATEAPIVVISARDGVEDIVSALEAGADDYVTKPFDVEEVQARIRALLRRPALAVPPTTTGGEQPPRVDGGQPQDEVVLDSVEGPLVFRRAAAQLLRGDREIHLTMTEFRLLSVLVDHLGRVLSRTALLEHVWDRGFFGDERIVDVHVRRLRKKLELEPTEPQSIVTVRGLGYRLDAR</sequence>